<dbReference type="Proteomes" id="UP000823749">
    <property type="component" value="Chromosome 5"/>
</dbReference>
<dbReference type="InterPro" id="IPR055357">
    <property type="entry name" value="LRR_At1g61320_AtMIF1"/>
</dbReference>
<keyword evidence="4" id="KW-1185">Reference proteome</keyword>
<dbReference type="InterPro" id="IPR032675">
    <property type="entry name" value="LRR_dom_sf"/>
</dbReference>
<dbReference type="PANTHER" id="PTHR34145">
    <property type="entry name" value="OS02G0105600 PROTEIN"/>
    <property type="match status" value="1"/>
</dbReference>
<evidence type="ECO:0000256" key="1">
    <source>
        <dbReference type="SAM" id="MobiDB-lite"/>
    </source>
</evidence>
<dbReference type="Pfam" id="PF00646">
    <property type="entry name" value="F-box"/>
    <property type="match status" value="1"/>
</dbReference>
<organism evidence="3 4">
    <name type="scientific">Rhododendron griersonianum</name>
    <dbReference type="NCBI Taxonomy" id="479676"/>
    <lineage>
        <taxon>Eukaryota</taxon>
        <taxon>Viridiplantae</taxon>
        <taxon>Streptophyta</taxon>
        <taxon>Embryophyta</taxon>
        <taxon>Tracheophyta</taxon>
        <taxon>Spermatophyta</taxon>
        <taxon>Magnoliopsida</taxon>
        <taxon>eudicotyledons</taxon>
        <taxon>Gunneridae</taxon>
        <taxon>Pentapetalae</taxon>
        <taxon>asterids</taxon>
        <taxon>Ericales</taxon>
        <taxon>Ericaceae</taxon>
        <taxon>Ericoideae</taxon>
        <taxon>Rhodoreae</taxon>
        <taxon>Rhododendron</taxon>
    </lineage>
</organism>
<name>A0AAV6K6Z4_9ERIC</name>
<dbReference type="PROSITE" id="PS50181">
    <property type="entry name" value="FBOX"/>
    <property type="match status" value="1"/>
</dbReference>
<accession>A0AAV6K6Z4</accession>
<dbReference type="PANTHER" id="PTHR34145:SF28">
    <property type="entry name" value="F-BOX DOMAIN-CONTAINING PROTEIN"/>
    <property type="match status" value="1"/>
</dbReference>
<dbReference type="InterPro" id="IPR036047">
    <property type="entry name" value="F-box-like_dom_sf"/>
</dbReference>
<evidence type="ECO:0000259" key="2">
    <source>
        <dbReference type="PROSITE" id="PS50181"/>
    </source>
</evidence>
<protein>
    <recommendedName>
        <fullName evidence="2">F-box domain-containing protein</fullName>
    </recommendedName>
</protein>
<dbReference type="SUPFAM" id="SSF81383">
    <property type="entry name" value="F-box domain"/>
    <property type="match status" value="1"/>
</dbReference>
<feature type="region of interest" description="Disordered" evidence="1">
    <location>
        <begin position="1"/>
        <end position="20"/>
    </location>
</feature>
<comment type="caution">
    <text evidence="3">The sequence shown here is derived from an EMBL/GenBank/DDBJ whole genome shotgun (WGS) entry which is preliminary data.</text>
</comment>
<evidence type="ECO:0000313" key="4">
    <source>
        <dbReference type="Proteomes" id="UP000823749"/>
    </source>
</evidence>
<feature type="domain" description="F-box" evidence="2">
    <location>
        <begin position="27"/>
        <end position="63"/>
    </location>
</feature>
<sequence>MPKTATEVQKKEDGIESEISGNGIERNDRLTEVPRDILSFILSFVSFRDAIKSRILSRRWKSICPFMLKNLDFNPHSVLGIDKRRWLSNRVSSEDLCKFVRGVDQFVELYKHEKVDSLRVCFCLGTDEACSIDQWIRFAISMKTEKLVLDFFAQCHIHLELKFISKKFYDFPCELLPQGKTSPLKHLCLKSCNLRPTPHLADKFISLKTLYLKHVSVDQSMATSILSGCLNLEWLKLKNSILPEAFRIHVLSLRLKTLILHDCYCLQKIEIYSASLTTFEYTGQSKRLSFLHVPLLEKVHIKFLVGYKNHTRYMFNALAKDLPQLQILSVVLTKNELPVPRRITTFSYLKQLELFVLASPDYNLLSLTSLINAAPLLQKFNLSLHNWRSEDTGSEEQYSEHAHLQLKEVEVHGFCGTSNQMELAIYLLNNAVSLDRMTLTTQRRSYRGDRKWTSTSFYWIEWENKKEHAYDLLLKQRVNSRTNLVFL</sequence>
<dbReference type="InterPro" id="IPR001810">
    <property type="entry name" value="F-box_dom"/>
</dbReference>
<dbReference type="EMBL" id="JACTNZ010000005">
    <property type="protein sequence ID" value="KAG5548245.1"/>
    <property type="molecule type" value="Genomic_DNA"/>
</dbReference>
<dbReference type="Pfam" id="PF23622">
    <property type="entry name" value="LRR_At1g61320_AtMIF1"/>
    <property type="match status" value="1"/>
</dbReference>
<dbReference type="Gene3D" id="3.80.10.10">
    <property type="entry name" value="Ribonuclease Inhibitor"/>
    <property type="match status" value="1"/>
</dbReference>
<evidence type="ECO:0000313" key="3">
    <source>
        <dbReference type="EMBL" id="KAG5548245.1"/>
    </source>
</evidence>
<dbReference type="AlphaFoldDB" id="A0AAV6K6Z4"/>
<reference evidence="3" key="1">
    <citation type="submission" date="2020-08" db="EMBL/GenBank/DDBJ databases">
        <title>Plant Genome Project.</title>
        <authorList>
            <person name="Zhang R.-G."/>
        </authorList>
    </citation>
    <scope>NUCLEOTIDE SEQUENCE</scope>
    <source>
        <strain evidence="3">WSP0</strain>
        <tissue evidence="3">Leaf</tissue>
    </source>
</reference>
<dbReference type="InterPro" id="IPR053772">
    <property type="entry name" value="At1g61320/At1g61330-like"/>
</dbReference>
<dbReference type="SUPFAM" id="SSF52058">
    <property type="entry name" value="L domain-like"/>
    <property type="match status" value="1"/>
</dbReference>
<proteinExistence type="predicted"/>
<gene>
    <name evidence="3" type="ORF">RHGRI_013821</name>
</gene>